<evidence type="ECO:0000256" key="1">
    <source>
        <dbReference type="SAM" id="Coils"/>
    </source>
</evidence>
<keyword evidence="3" id="KW-1185">Reference proteome</keyword>
<dbReference type="EMBL" id="QOKW01000056">
    <property type="protein sequence ID" value="KAA0675730.1"/>
    <property type="molecule type" value="Genomic_DNA"/>
</dbReference>
<protein>
    <submittedName>
        <fullName evidence="2">Uncharacterized protein</fullName>
    </submittedName>
</protein>
<evidence type="ECO:0000313" key="3">
    <source>
        <dbReference type="Proteomes" id="UP000480854"/>
    </source>
</evidence>
<proteinExistence type="predicted"/>
<organism evidence="2 3">
    <name type="scientific">Roseomonas genomospecies 6</name>
    <dbReference type="NCBI Taxonomy" id="214106"/>
    <lineage>
        <taxon>Bacteria</taxon>
        <taxon>Pseudomonadati</taxon>
        <taxon>Pseudomonadota</taxon>
        <taxon>Alphaproteobacteria</taxon>
        <taxon>Acetobacterales</taxon>
        <taxon>Roseomonadaceae</taxon>
        <taxon>Roseomonas</taxon>
    </lineage>
</organism>
<comment type="caution">
    <text evidence="2">The sequence shown here is derived from an EMBL/GenBank/DDBJ whole genome shotgun (WGS) entry which is preliminary data.</text>
</comment>
<dbReference type="Proteomes" id="UP000480854">
    <property type="component" value="Unassembled WGS sequence"/>
</dbReference>
<keyword evidence="1" id="KW-0175">Coiled coil</keyword>
<evidence type="ECO:0000313" key="2">
    <source>
        <dbReference type="EMBL" id="KAA0675730.1"/>
    </source>
</evidence>
<name>A0A9W7NG80_9PROT</name>
<feature type="coiled-coil region" evidence="1">
    <location>
        <begin position="79"/>
        <end position="106"/>
    </location>
</feature>
<accession>A0A9W7NG80</accession>
<gene>
    <name evidence="2" type="ORF">DS843_30245</name>
</gene>
<sequence>MARHLTEANVRAICEMIDGWDRSTPLTWNNVVAAVEGLLGHKYSRQALEARERIKGAYRTRLNVLKNLPERAPKGSVELMAAQARIDKFRAENARLEAENERLLQQFVRWLYNAKARGLDEATLNQALPPVDKEQTRKSVIEAIRNQPRK</sequence>
<dbReference type="RefSeq" id="WP_109070269.1">
    <property type="nucleotide sequence ID" value="NZ_QOKW01000056.1"/>
</dbReference>
<dbReference type="AlphaFoldDB" id="A0A9W7NG80"/>
<reference evidence="2 3" key="1">
    <citation type="submission" date="2018-07" db="EMBL/GenBank/DDBJ databases">
        <title>Genome sequence of Azospirillum sp. ATCC 49961.</title>
        <authorList>
            <person name="Sant'Anna F.H."/>
            <person name="Baldani J.I."/>
            <person name="Zilli J.E."/>
            <person name="Reis V.M."/>
            <person name="Hartmann A."/>
            <person name="Cruz L."/>
            <person name="de Souza E.M."/>
            <person name="de Oliveira Pedrosa F."/>
            <person name="Passaglia L.M.P."/>
        </authorList>
    </citation>
    <scope>NUCLEOTIDE SEQUENCE [LARGE SCALE GENOMIC DNA]</scope>
    <source>
        <strain evidence="2 3">ATCC 49961</strain>
    </source>
</reference>
<dbReference type="OrthoDB" id="8702396at2"/>